<organism evidence="3 4">
    <name type="scientific">Pendulispora brunnea</name>
    <dbReference type="NCBI Taxonomy" id="2905690"/>
    <lineage>
        <taxon>Bacteria</taxon>
        <taxon>Pseudomonadati</taxon>
        <taxon>Myxococcota</taxon>
        <taxon>Myxococcia</taxon>
        <taxon>Myxococcales</taxon>
        <taxon>Sorangiineae</taxon>
        <taxon>Pendulisporaceae</taxon>
        <taxon>Pendulispora</taxon>
    </lineage>
</organism>
<gene>
    <name evidence="3" type="ORF">LZC95_19210</name>
</gene>
<sequence>METNFLGIISDILPADLKKFLLVIDEFTEKTPRVWQQLATDLGGRYSPERLERLYVSLCDHMGEPRNTTTLSMRFLYEMPLSVEDFRGFPFMNLGYHPTPDGPPIQELELTERDRKFQCNSALYRLWLKSSDITGKEVVEVGSGRGGGGSFLTRYFKPRSYTGVDGSRQQVAHCTEAYAGHAHPGLRFAHGLATAIPLQDSSVDLVLNVESSHCYSDLDKFFFEVHRVLRKGGTFVLTDILYRKAQIFPYLNTLDRYFHVRGKTDITKNVLACLELHGPDQFLNYLEGMGGRVRTSQPTNRDLLMTSARVFLPMMDNAPFANYRALSTSGEALYVSFRCERKG</sequence>
<evidence type="ECO:0000313" key="4">
    <source>
        <dbReference type="Proteomes" id="UP001379533"/>
    </source>
</evidence>
<dbReference type="Proteomes" id="UP001379533">
    <property type="component" value="Chromosome"/>
</dbReference>
<protein>
    <submittedName>
        <fullName evidence="3">Class I SAM-dependent methyltransferase</fullName>
    </submittedName>
</protein>
<dbReference type="GO" id="GO:0008168">
    <property type="term" value="F:methyltransferase activity"/>
    <property type="evidence" value="ECO:0007669"/>
    <property type="project" value="UniProtKB-KW"/>
</dbReference>
<dbReference type="PANTHER" id="PTHR44068:SF11">
    <property type="entry name" value="GERANYL DIPHOSPHATE 2-C-METHYLTRANSFERASE"/>
    <property type="match status" value="1"/>
</dbReference>
<dbReference type="Pfam" id="PF08241">
    <property type="entry name" value="Methyltransf_11"/>
    <property type="match status" value="1"/>
</dbReference>
<keyword evidence="3" id="KW-0489">Methyltransferase</keyword>
<dbReference type="CDD" id="cd02440">
    <property type="entry name" value="AdoMet_MTases"/>
    <property type="match status" value="1"/>
</dbReference>
<dbReference type="EMBL" id="CP089982">
    <property type="protein sequence ID" value="WXA98938.1"/>
    <property type="molecule type" value="Genomic_DNA"/>
</dbReference>
<keyword evidence="1" id="KW-0808">Transferase</keyword>
<name>A0ABZ2KJT7_9BACT</name>
<proteinExistence type="predicted"/>
<dbReference type="PANTHER" id="PTHR44068">
    <property type="entry name" value="ZGC:194242"/>
    <property type="match status" value="1"/>
</dbReference>
<dbReference type="Gene3D" id="3.40.50.150">
    <property type="entry name" value="Vaccinia Virus protein VP39"/>
    <property type="match status" value="1"/>
</dbReference>
<keyword evidence="4" id="KW-1185">Reference proteome</keyword>
<reference evidence="3 4" key="1">
    <citation type="submission" date="2021-12" db="EMBL/GenBank/DDBJ databases">
        <title>Discovery of the Pendulisporaceae a myxobacterial family with distinct sporulation behavior and unique specialized metabolism.</title>
        <authorList>
            <person name="Garcia R."/>
            <person name="Popoff A."/>
            <person name="Bader C.D."/>
            <person name="Loehr J."/>
            <person name="Walesch S."/>
            <person name="Walt C."/>
            <person name="Boldt J."/>
            <person name="Bunk B."/>
            <person name="Haeckl F.J.F.P.J."/>
            <person name="Gunesch A.P."/>
            <person name="Birkelbach J."/>
            <person name="Nuebel U."/>
            <person name="Pietschmann T."/>
            <person name="Bach T."/>
            <person name="Mueller R."/>
        </authorList>
    </citation>
    <scope>NUCLEOTIDE SEQUENCE [LARGE SCALE GENOMIC DNA]</scope>
    <source>
        <strain evidence="3 4">MSr12523</strain>
    </source>
</reference>
<dbReference type="InterPro" id="IPR013216">
    <property type="entry name" value="Methyltransf_11"/>
</dbReference>
<feature type="domain" description="Methyltransferase type 11" evidence="2">
    <location>
        <begin position="140"/>
        <end position="237"/>
    </location>
</feature>
<dbReference type="SUPFAM" id="SSF53335">
    <property type="entry name" value="S-adenosyl-L-methionine-dependent methyltransferases"/>
    <property type="match status" value="1"/>
</dbReference>
<evidence type="ECO:0000256" key="1">
    <source>
        <dbReference type="ARBA" id="ARBA00022679"/>
    </source>
</evidence>
<dbReference type="InterPro" id="IPR029063">
    <property type="entry name" value="SAM-dependent_MTases_sf"/>
</dbReference>
<evidence type="ECO:0000313" key="3">
    <source>
        <dbReference type="EMBL" id="WXA98938.1"/>
    </source>
</evidence>
<dbReference type="RefSeq" id="WP_394849565.1">
    <property type="nucleotide sequence ID" value="NZ_CP089982.1"/>
</dbReference>
<evidence type="ECO:0000259" key="2">
    <source>
        <dbReference type="Pfam" id="PF08241"/>
    </source>
</evidence>
<accession>A0ABZ2KJT7</accession>
<dbReference type="GO" id="GO:0032259">
    <property type="term" value="P:methylation"/>
    <property type="evidence" value="ECO:0007669"/>
    <property type="project" value="UniProtKB-KW"/>
</dbReference>
<dbReference type="InterPro" id="IPR050447">
    <property type="entry name" value="Erg6_SMT_methyltransf"/>
</dbReference>